<keyword evidence="7 8" id="KW-0238">DNA-binding</keyword>
<evidence type="ECO:0000256" key="10">
    <source>
        <dbReference type="RuleBase" id="RU000577"/>
    </source>
</evidence>
<keyword evidence="6 8" id="KW-0446">Lipid-binding</keyword>
<keyword evidence="4 8" id="KW-0547">Nucleotide-binding</keyword>
<evidence type="ECO:0000256" key="1">
    <source>
        <dbReference type="ARBA" id="ARBA00006583"/>
    </source>
</evidence>
<evidence type="ECO:0000256" key="2">
    <source>
        <dbReference type="ARBA" id="ARBA00022490"/>
    </source>
</evidence>
<dbReference type="OrthoDB" id="9807019at2"/>
<dbReference type="CDD" id="cd06571">
    <property type="entry name" value="Bac_DnaA_C"/>
    <property type="match status" value="1"/>
</dbReference>
<dbReference type="InterPro" id="IPR013317">
    <property type="entry name" value="DnaA_dom"/>
</dbReference>
<dbReference type="FunFam" id="3.40.50.300:FF:000150">
    <property type="entry name" value="Chromosomal replication initiator protein DnaA"/>
    <property type="match status" value="1"/>
</dbReference>
<organism evidence="14 15">
    <name type="scientific">Sellimonas intestinalis</name>
    <dbReference type="NCBI Taxonomy" id="1653434"/>
    <lineage>
        <taxon>Bacteria</taxon>
        <taxon>Bacillati</taxon>
        <taxon>Bacillota</taxon>
        <taxon>Clostridia</taxon>
        <taxon>Lachnospirales</taxon>
        <taxon>Lachnospiraceae</taxon>
        <taxon>Sellimonas</taxon>
    </lineage>
</organism>
<comment type="caution">
    <text evidence="8">Lacks conserved residue(s) required for the propagation of feature annotation.</text>
</comment>
<feature type="domain" description="AAA+ ATPase" evidence="12">
    <location>
        <begin position="155"/>
        <end position="289"/>
    </location>
</feature>
<feature type="binding site" evidence="8">
    <location>
        <position position="166"/>
    </location>
    <ligand>
        <name>ATP</name>
        <dbReference type="ChEBI" id="CHEBI:30616"/>
    </ligand>
</feature>
<dbReference type="GO" id="GO:0005524">
    <property type="term" value="F:ATP binding"/>
    <property type="evidence" value="ECO:0007669"/>
    <property type="project" value="UniProtKB-UniRule"/>
</dbReference>
<protein>
    <recommendedName>
        <fullName evidence="8 9">Chromosomal replication initiator protein DnaA</fullName>
    </recommendedName>
</protein>
<dbReference type="SUPFAM" id="SSF48295">
    <property type="entry name" value="TrpR-like"/>
    <property type="match status" value="1"/>
</dbReference>
<feature type="binding site" evidence="8">
    <location>
        <position position="170"/>
    </location>
    <ligand>
        <name>ATP</name>
        <dbReference type="ChEBI" id="CHEBI:30616"/>
    </ligand>
</feature>
<evidence type="ECO:0000256" key="3">
    <source>
        <dbReference type="ARBA" id="ARBA00022705"/>
    </source>
</evidence>
<reference evidence="14 15" key="1">
    <citation type="submission" date="2018-08" db="EMBL/GenBank/DDBJ databases">
        <title>A genome reference for cultivated species of the human gut microbiota.</title>
        <authorList>
            <person name="Zou Y."/>
            <person name="Xue W."/>
            <person name="Luo G."/>
        </authorList>
    </citation>
    <scope>NUCLEOTIDE SEQUENCE [LARGE SCALE GENOMIC DNA]</scope>
    <source>
        <strain evidence="14 15">AF37-2AT</strain>
    </source>
</reference>
<evidence type="ECO:0000256" key="6">
    <source>
        <dbReference type="ARBA" id="ARBA00023121"/>
    </source>
</evidence>
<dbReference type="EMBL" id="QVLX01000006">
    <property type="protein sequence ID" value="RGE86137.1"/>
    <property type="molecule type" value="Genomic_DNA"/>
</dbReference>
<dbReference type="PANTHER" id="PTHR30050:SF2">
    <property type="entry name" value="CHROMOSOMAL REPLICATION INITIATOR PROTEIN DNAA"/>
    <property type="match status" value="1"/>
</dbReference>
<dbReference type="AlphaFoldDB" id="A0A3E3K171"/>
<comment type="caution">
    <text evidence="14">The sequence shown here is derived from an EMBL/GenBank/DDBJ whole genome shotgun (WGS) entry which is preliminary data.</text>
</comment>
<feature type="domain" description="Chromosomal replication initiator DnaA C-terminal" evidence="13">
    <location>
        <begin position="376"/>
        <end position="445"/>
    </location>
</feature>
<dbReference type="Gene3D" id="3.40.50.300">
    <property type="entry name" value="P-loop containing nucleotide triphosphate hydrolases"/>
    <property type="match status" value="1"/>
</dbReference>
<dbReference type="GO" id="GO:0005737">
    <property type="term" value="C:cytoplasm"/>
    <property type="evidence" value="ECO:0007669"/>
    <property type="project" value="UniProtKB-SubCell"/>
</dbReference>
<dbReference type="Gene3D" id="1.10.8.60">
    <property type="match status" value="1"/>
</dbReference>
<dbReference type="GO" id="GO:0003688">
    <property type="term" value="F:DNA replication origin binding"/>
    <property type="evidence" value="ECO:0007669"/>
    <property type="project" value="UniProtKB-UniRule"/>
</dbReference>
<dbReference type="Gene3D" id="3.30.300.180">
    <property type="match status" value="1"/>
</dbReference>
<feature type="binding site" evidence="8">
    <location>
        <position position="168"/>
    </location>
    <ligand>
        <name>ATP</name>
        <dbReference type="ChEBI" id="CHEBI:30616"/>
    </ligand>
</feature>
<dbReference type="GO" id="GO:0006275">
    <property type="term" value="P:regulation of DNA replication"/>
    <property type="evidence" value="ECO:0007669"/>
    <property type="project" value="UniProtKB-UniRule"/>
</dbReference>
<evidence type="ECO:0000259" key="12">
    <source>
        <dbReference type="SMART" id="SM00382"/>
    </source>
</evidence>
<dbReference type="GO" id="GO:0008289">
    <property type="term" value="F:lipid binding"/>
    <property type="evidence" value="ECO:0007669"/>
    <property type="project" value="UniProtKB-KW"/>
</dbReference>
<dbReference type="InterPro" id="IPR001957">
    <property type="entry name" value="Chromosome_initiator_DnaA"/>
</dbReference>
<evidence type="ECO:0000256" key="5">
    <source>
        <dbReference type="ARBA" id="ARBA00022840"/>
    </source>
</evidence>
<sequence length="469" mass="53214">MDIVTEKWNEIIENLRLEHSLSDVSFKTWILPLKVYDVIENTVYILVTLDGTGDYIDYIEKKYLLPFKVSIAEITGIEYDVKFIPDNPSELEKVEEIANAHRKKAAAHTKKNDNLLMIERANLNPRYTFDTFVVGKNNNFAHAASLAVAESPGEVYNPLFLYGGVGLGKTHLMHSIAHFILEKDPKKKVLYVTSEAFTNELIESLRSGKTGNELPMTAFREKYRNVDVLLIDDIQFIIGKESTQEEFFHTFNHLHVAGKQIIISSDKPPKDIETLEARLRTRFEWGLIADISAPDYETRMAILKKKIESDQLERYHIPEDVLQFIATNIKSNIRELEGSLNKLIALYKLKNEEINISLAAEALKDLISPDENRKITPELIIETVSEHFGISVSDLKSASRDAKTTNARHIAMYLCRAMTDTPLKTVGSLLGGRDHSTVKHGVDKMSKDMENNDSLKNTISIIQKKISPL</sequence>
<dbReference type="InterPro" id="IPR013159">
    <property type="entry name" value="DnaA_C"/>
</dbReference>
<evidence type="ECO:0000256" key="9">
    <source>
        <dbReference type="NCBIfam" id="TIGR00362"/>
    </source>
</evidence>
<feature type="binding site" evidence="8">
    <location>
        <position position="169"/>
    </location>
    <ligand>
        <name>ATP</name>
        <dbReference type="ChEBI" id="CHEBI:30616"/>
    </ligand>
</feature>
<keyword evidence="3 8" id="KW-0235">DNA replication</keyword>
<dbReference type="NCBIfam" id="TIGR00362">
    <property type="entry name" value="DnaA"/>
    <property type="match status" value="1"/>
</dbReference>
<comment type="domain">
    <text evidence="8">Domain I is involved in oligomerization and binding regulators, domain II is flexibile and of varying length in different bacteria, domain III forms the AAA+ region, while domain IV binds dsDNA.</text>
</comment>
<accession>A0A3E3K171</accession>
<comment type="subcellular location">
    <subcellularLocation>
        <location evidence="8">Cytoplasm</location>
    </subcellularLocation>
</comment>
<dbReference type="CDD" id="cd00009">
    <property type="entry name" value="AAA"/>
    <property type="match status" value="1"/>
</dbReference>
<dbReference type="Proteomes" id="UP000261080">
    <property type="component" value="Unassembled WGS sequence"/>
</dbReference>
<dbReference type="InterPro" id="IPR020591">
    <property type="entry name" value="Chromosome_initiator_DnaA-like"/>
</dbReference>
<dbReference type="SMART" id="SM00760">
    <property type="entry name" value="Bac_DnaA_C"/>
    <property type="match status" value="1"/>
</dbReference>
<dbReference type="PANTHER" id="PTHR30050">
    <property type="entry name" value="CHROMOSOMAL REPLICATION INITIATOR PROTEIN DNAA"/>
    <property type="match status" value="1"/>
</dbReference>
<keyword evidence="5 8" id="KW-0067">ATP-binding</keyword>
<evidence type="ECO:0000256" key="8">
    <source>
        <dbReference type="HAMAP-Rule" id="MF_00377"/>
    </source>
</evidence>
<dbReference type="InterPro" id="IPR027417">
    <property type="entry name" value="P-loop_NTPase"/>
</dbReference>
<dbReference type="InterPro" id="IPR003593">
    <property type="entry name" value="AAA+_ATPase"/>
</dbReference>
<dbReference type="Pfam" id="PF08299">
    <property type="entry name" value="Bac_DnaA_C"/>
    <property type="match status" value="1"/>
</dbReference>
<feature type="region of interest" description="Domain I, interacts with DnaA modulators" evidence="8">
    <location>
        <begin position="1"/>
        <end position="96"/>
    </location>
</feature>
<dbReference type="GO" id="GO:0005886">
    <property type="term" value="C:plasma membrane"/>
    <property type="evidence" value="ECO:0007669"/>
    <property type="project" value="TreeGrafter"/>
</dbReference>
<keyword evidence="15" id="KW-1185">Reference proteome</keyword>
<dbReference type="SMART" id="SM00382">
    <property type="entry name" value="AAA"/>
    <property type="match status" value="1"/>
</dbReference>
<dbReference type="Gene3D" id="1.10.1750.10">
    <property type="match status" value="1"/>
</dbReference>
<evidence type="ECO:0000259" key="13">
    <source>
        <dbReference type="SMART" id="SM00760"/>
    </source>
</evidence>
<name>A0A3E3K171_9FIRM</name>
<comment type="subunit">
    <text evidence="8">Oligomerizes as a right-handed, spiral filament on DNA at oriC.</text>
</comment>
<comment type="similarity">
    <text evidence="1 8 11">Belongs to the DnaA family.</text>
</comment>
<dbReference type="InterPro" id="IPR038454">
    <property type="entry name" value="DnaA_N_sf"/>
</dbReference>
<dbReference type="GeneID" id="97194339"/>
<proteinExistence type="inferred from homology"/>
<dbReference type="HAMAP" id="MF_00377">
    <property type="entry name" value="DnaA_bact"/>
    <property type="match status" value="1"/>
</dbReference>
<dbReference type="SUPFAM" id="SSF52540">
    <property type="entry name" value="P-loop containing nucleoside triphosphate hydrolases"/>
    <property type="match status" value="1"/>
</dbReference>
<dbReference type="GO" id="GO:0006270">
    <property type="term" value="P:DNA replication initiation"/>
    <property type="evidence" value="ECO:0007669"/>
    <property type="project" value="UniProtKB-UniRule"/>
</dbReference>
<dbReference type="FunFam" id="1.10.8.60:FF:000003">
    <property type="entry name" value="Chromosomal replication initiator protein DnaA"/>
    <property type="match status" value="1"/>
</dbReference>
<dbReference type="InterPro" id="IPR010921">
    <property type="entry name" value="Trp_repressor/repl_initiator"/>
</dbReference>
<dbReference type="RefSeq" id="WP_048621182.1">
    <property type="nucleotide sequence ID" value="NZ_BAABYU010000001.1"/>
</dbReference>
<comment type="function">
    <text evidence="8 10">Plays an essential role in the initiation and regulation of chromosomal replication. ATP-DnaA binds to the origin of replication (oriC) to initiate formation of the DNA replication initiation complex once per cell cycle. Binds the DnaA box (a 9 base pair repeat at the origin) and separates the double-stranded (ds)DNA. Forms a right-handed helical filament on oriC DNA; dsDNA binds to the exterior of the filament while single-stranded (ss)DNA is stabiized in the filament's interior. The ATP-DnaA-oriC complex binds and stabilizes one strand of the AT-rich DNA unwinding element (DUE), permitting loading of DNA polymerase. After initiation quickly degrades to an ADP-DnaA complex that is not apt for DNA replication. Binds acidic phospholipids.</text>
</comment>
<evidence type="ECO:0000256" key="11">
    <source>
        <dbReference type="RuleBase" id="RU004227"/>
    </source>
</evidence>
<gene>
    <name evidence="8 14" type="primary">dnaA</name>
    <name evidence="14" type="ORF">DW016_11670</name>
</gene>
<keyword evidence="2 8" id="KW-0963">Cytoplasm</keyword>
<evidence type="ECO:0000256" key="4">
    <source>
        <dbReference type="ARBA" id="ARBA00022741"/>
    </source>
</evidence>
<evidence type="ECO:0000256" key="7">
    <source>
        <dbReference type="ARBA" id="ARBA00023125"/>
    </source>
</evidence>
<dbReference type="Pfam" id="PF00308">
    <property type="entry name" value="Bac_DnaA"/>
    <property type="match status" value="1"/>
</dbReference>
<evidence type="ECO:0000313" key="14">
    <source>
        <dbReference type="EMBL" id="RGE86137.1"/>
    </source>
</evidence>
<evidence type="ECO:0000313" key="15">
    <source>
        <dbReference type="Proteomes" id="UP000261080"/>
    </source>
</evidence>
<feature type="region of interest" description="Domain IV, binds dsDNA" evidence="8">
    <location>
        <begin position="348"/>
        <end position="469"/>
    </location>
</feature>
<dbReference type="PRINTS" id="PR00051">
    <property type="entry name" value="DNAA"/>
</dbReference>